<keyword evidence="3" id="KW-0001">2Fe-2S</keyword>
<dbReference type="InterPro" id="IPR011884">
    <property type="entry name" value="PaaE"/>
</dbReference>
<keyword evidence="4" id="KW-0479">Metal-binding</keyword>
<dbReference type="InterPro" id="IPR006058">
    <property type="entry name" value="2Fe2S_fd_BS"/>
</dbReference>
<dbReference type="GO" id="GO:0051537">
    <property type="term" value="F:2 iron, 2 sulfur cluster binding"/>
    <property type="evidence" value="ECO:0007669"/>
    <property type="project" value="UniProtKB-KW"/>
</dbReference>
<dbReference type="InterPro" id="IPR017938">
    <property type="entry name" value="Riboflavin_synthase-like_b-brl"/>
</dbReference>
<keyword evidence="12" id="KW-1185">Reference proteome</keyword>
<keyword evidence="7" id="KW-0408">Iron</keyword>
<comment type="cofactor">
    <cofactor evidence="1">
        <name>FAD</name>
        <dbReference type="ChEBI" id="CHEBI:57692"/>
    </cofactor>
</comment>
<dbReference type="PRINTS" id="PR00410">
    <property type="entry name" value="PHEHYDRXLASE"/>
</dbReference>
<dbReference type="Pfam" id="PF00970">
    <property type="entry name" value="FAD_binding_6"/>
    <property type="match status" value="1"/>
</dbReference>
<accession>A0A0S2KGN5</accession>
<dbReference type="PROSITE" id="PS51085">
    <property type="entry name" value="2FE2S_FER_2"/>
    <property type="match status" value="1"/>
</dbReference>
<gene>
    <name evidence="11" type="ORF">PS2015_2785</name>
</gene>
<dbReference type="Pfam" id="PF00111">
    <property type="entry name" value="Fer2"/>
    <property type="match status" value="1"/>
</dbReference>
<dbReference type="AlphaFoldDB" id="A0A0S2KGN5"/>
<dbReference type="GO" id="GO:0010124">
    <property type="term" value="P:phenylacetate catabolic process"/>
    <property type="evidence" value="ECO:0007669"/>
    <property type="project" value="InterPro"/>
</dbReference>
<evidence type="ECO:0000256" key="1">
    <source>
        <dbReference type="ARBA" id="ARBA00001974"/>
    </source>
</evidence>
<dbReference type="PANTHER" id="PTHR47354">
    <property type="entry name" value="NADH OXIDOREDUCTASE HCR"/>
    <property type="match status" value="1"/>
</dbReference>
<dbReference type="CDD" id="cd00207">
    <property type="entry name" value="fer2"/>
    <property type="match status" value="1"/>
</dbReference>
<protein>
    <submittedName>
        <fullName evidence="11">1,2-phenylacetyl-CoA epoxidase, subunit E</fullName>
    </submittedName>
</protein>
<feature type="domain" description="2Fe-2S ferredoxin-type" evidence="9">
    <location>
        <begin position="274"/>
        <end position="365"/>
    </location>
</feature>
<dbReference type="NCBIfam" id="TIGR02160">
    <property type="entry name" value="PA_CoA_Oxy5"/>
    <property type="match status" value="1"/>
</dbReference>
<dbReference type="GO" id="GO:0046872">
    <property type="term" value="F:metal ion binding"/>
    <property type="evidence" value="ECO:0007669"/>
    <property type="project" value="UniProtKB-KW"/>
</dbReference>
<evidence type="ECO:0000256" key="5">
    <source>
        <dbReference type="ARBA" id="ARBA00022827"/>
    </source>
</evidence>
<dbReference type="InterPro" id="IPR039261">
    <property type="entry name" value="FNR_nucleotide-bd"/>
</dbReference>
<dbReference type="CDD" id="cd06214">
    <property type="entry name" value="PA_degradation_oxidoreductase_like"/>
    <property type="match status" value="1"/>
</dbReference>
<dbReference type="Proteomes" id="UP000065641">
    <property type="component" value="Chromosome"/>
</dbReference>
<dbReference type="SUPFAM" id="SSF63380">
    <property type="entry name" value="Riboflavin synthase domain-like"/>
    <property type="match status" value="1"/>
</dbReference>
<keyword evidence="5" id="KW-0274">FAD</keyword>
<dbReference type="GO" id="GO:0016491">
    <property type="term" value="F:oxidoreductase activity"/>
    <property type="evidence" value="ECO:0007669"/>
    <property type="project" value="UniProtKB-KW"/>
</dbReference>
<dbReference type="SUPFAM" id="SSF54292">
    <property type="entry name" value="2Fe-2S ferredoxin-like"/>
    <property type="match status" value="1"/>
</dbReference>
<name>A0A0S2KGN5_9GAMM</name>
<evidence type="ECO:0000259" key="10">
    <source>
        <dbReference type="PROSITE" id="PS51384"/>
    </source>
</evidence>
<keyword evidence="2" id="KW-0285">Flavoprotein</keyword>
<evidence type="ECO:0000313" key="12">
    <source>
        <dbReference type="Proteomes" id="UP000065641"/>
    </source>
</evidence>
<keyword evidence="8" id="KW-0411">Iron-sulfur</keyword>
<dbReference type="STRING" id="1249552.PS2015_2785"/>
<reference evidence="11 12" key="1">
    <citation type="submission" date="2015-11" db="EMBL/GenBank/DDBJ databases">
        <authorList>
            <person name="Zhang Y."/>
            <person name="Guo Z."/>
        </authorList>
    </citation>
    <scope>NUCLEOTIDE SEQUENCE [LARGE SCALE GENOMIC DNA]</scope>
    <source>
        <strain evidence="11 12">KCTC 32221</strain>
    </source>
</reference>
<evidence type="ECO:0000256" key="7">
    <source>
        <dbReference type="ARBA" id="ARBA00023004"/>
    </source>
</evidence>
<evidence type="ECO:0000256" key="2">
    <source>
        <dbReference type="ARBA" id="ARBA00022630"/>
    </source>
</evidence>
<dbReference type="InterPro" id="IPR050415">
    <property type="entry name" value="MRET"/>
</dbReference>
<dbReference type="PROSITE" id="PS51384">
    <property type="entry name" value="FAD_FR"/>
    <property type="match status" value="1"/>
</dbReference>
<dbReference type="InterPro" id="IPR001041">
    <property type="entry name" value="2Fe-2S_ferredoxin-type"/>
</dbReference>
<dbReference type="PANTHER" id="PTHR47354:SF8">
    <property type="entry name" value="1,2-PHENYLACETYL-COA EPOXIDASE, SUBUNIT E"/>
    <property type="match status" value="1"/>
</dbReference>
<evidence type="ECO:0000256" key="6">
    <source>
        <dbReference type="ARBA" id="ARBA00023002"/>
    </source>
</evidence>
<keyword evidence="6" id="KW-0560">Oxidoreductase</keyword>
<dbReference type="PROSITE" id="PS00197">
    <property type="entry name" value="2FE2S_FER_1"/>
    <property type="match status" value="1"/>
</dbReference>
<proteinExistence type="predicted"/>
<dbReference type="PATRIC" id="fig|1249552.3.peg.2808"/>
<evidence type="ECO:0000256" key="4">
    <source>
        <dbReference type="ARBA" id="ARBA00022723"/>
    </source>
</evidence>
<evidence type="ECO:0000256" key="3">
    <source>
        <dbReference type="ARBA" id="ARBA00022714"/>
    </source>
</evidence>
<dbReference type="InterPro" id="IPR012675">
    <property type="entry name" value="Beta-grasp_dom_sf"/>
</dbReference>
<dbReference type="Gene3D" id="3.10.20.30">
    <property type="match status" value="1"/>
</dbReference>
<dbReference type="Gene3D" id="3.40.50.80">
    <property type="entry name" value="Nucleotide-binding domain of ferredoxin-NADP reductase (FNR) module"/>
    <property type="match status" value="1"/>
</dbReference>
<dbReference type="GO" id="GO:0050660">
    <property type="term" value="F:flavin adenine dinucleotide binding"/>
    <property type="evidence" value="ECO:0007669"/>
    <property type="project" value="TreeGrafter"/>
</dbReference>
<sequence>MMKNNTFYPLSISDIRPETDSAVCITFDVPDDLREIFRFIQGQYITLKKTIAGEEYRRSYSICSGVDDGVLQVGIKRIDGGIFSNFVNTELKVGDTIDVLPPGGNFYTQLDANNEKNYMCVCAGSGITPVLSIVKSILSQEPNSTVTLLYGNRNSATVMFKEELGFLKNRYMTRLNWLNILSREKQDADVLFGRLDNKKGGELNKMKLIDIESTDEFFLCGPESMISEVSKGLRDAGVDEDNIHYELFYSSPDDAKTAIAKHHERAKRSGGRVSKIDVKVGGRSIQFDLSADGENILDGAMRNGADLPFSCKAGVCATCKARVMEGEVEMDLNHSLTAQEVAAGVILTCQSHPVSDHVVVDFDQV</sequence>
<dbReference type="Gene3D" id="2.40.30.10">
    <property type="entry name" value="Translation factors"/>
    <property type="match status" value="1"/>
</dbReference>
<dbReference type="InterPro" id="IPR017927">
    <property type="entry name" value="FAD-bd_FR_type"/>
</dbReference>
<dbReference type="InterPro" id="IPR001433">
    <property type="entry name" value="OxRdtase_FAD/NAD-bd"/>
</dbReference>
<feature type="domain" description="FAD-binding FR-type" evidence="10">
    <location>
        <begin position="5"/>
        <end position="109"/>
    </location>
</feature>
<dbReference type="InterPro" id="IPR008333">
    <property type="entry name" value="Cbr1-like_FAD-bd_dom"/>
</dbReference>
<dbReference type="SUPFAM" id="SSF52343">
    <property type="entry name" value="Ferredoxin reductase-like, C-terminal NADP-linked domain"/>
    <property type="match status" value="1"/>
</dbReference>
<evidence type="ECO:0000313" key="11">
    <source>
        <dbReference type="EMBL" id="ALO47417.1"/>
    </source>
</evidence>
<dbReference type="EMBL" id="CP013189">
    <property type="protein sequence ID" value="ALO47417.1"/>
    <property type="molecule type" value="Genomic_DNA"/>
</dbReference>
<dbReference type="KEGG" id="pspi:PS2015_2785"/>
<dbReference type="Pfam" id="PF00175">
    <property type="entry name" value="NAD_binding_1"/>
    <property type="match status" value="1"/>
</dbReference>
<evidence type="ECO:0000259" key="9">
    <source>
        <dbReference type="PROSITE" id="PS51085"/>
    </source>
</evidence>
<dbReference type="InterPro" id="IPR036010">
    <property type="entry name" value="2Fe-2S_ferredoxin-like_sf"/>
</dbReference>
<organism evidence="11 12">
    <name type="scientific">Pseudohongiella spirulinae</name>
    <dbReference type="NCBI Taxonomy" id="1249552"/>
    <lineage>
        <taxon>Bacteria</taxon>
        <taxon>Pseudomonadati</taxon>
        <taxon>Pseudomonadota</taxon>
        <taxon>Gammaproteobacteria</taxon>
        <taxon>Pseudomonadales</taxon>
        <taxon>Pseudohongiellaceae</taxon>
        <taxon>Pseudohongiella</taxon>
    </lineage>
</organism>
<evidence type="ECO:0000256" key="8">
    <source>
        <dbReference type="ARBA" id="ARBA00023014"/>
    </source>
</evidence>